<protein>
    <submittedName>
        <fullName evidence="2">Uncharacterized protein</fullName>
    </submittedName>
</protein>
<dbReference type="EMBL" id="MU826836">
    <property type="protein sequence ID" value="KAJ7372474.1"/>
    <property type="molecule type" value="Genomic_DNA"/>
</dbReference>
<reference evidence="2" key="1">
    <citation type="submission" date="2023-01" db="EMBL/GenBank/DDBJ databases">
        <title>Genome assembly of the deep-sea coral Lophelia pertusa.</title>
        <authorList>
            <person name="Herrera S."/>
            <person name="Cordes E."/>
        </authorList>
    </citation>
    <scope>NUCLEOTIDE SEQUENCE</scope>
    <source>
        <strain evidence="2">USNM1676648</strain>
        <tissue evidence="2">Polyp</tissue>
    </source>
</reference>
<keyword evidence="1" id="KW-1133">Transmembrane helix</keyword>
<keyword evidence="3" id="KW-1185">Reference proteome</keyword>
<dbReference type="PANTHER" id="PTHR11319">
    <property type="entry name" value="G PROTEIN-COUPLED RECEPTOR-RELATED"/>
    <property type="match status" value="1"/>
</dbReference>
<gene>
    <name evidence="2" type="ORF">OS493_018981</name>
</gene>
<feature type="transmembrane region" description="Helical" evidence="1">
    <location>
        <begin position="499"/>
        <end position="527"/>
    </location>
</feature>
<feature type="transmembrane region" description="Helical" evidence="1">
    <location>
        <begin position="428"/>
        <end position="447"/>
    </location>
</feature>
<proteinExistence type="predicted"/>
<keyword evidence="1" id="KW-0472">Membrane</keyword>
<dbReference type="PANTHER" id="PTHR11319:SF35">
    <property type="entry name" value="OUTER MEMBRANE PROTEIN PMPC-RELATED"/>
    <property type="match status" value="1"/>
</dbReference>
<evidence type="ECO:0000313" key="3">
    <source>
        <dbReference type="Proteomes" id="UP001163046"/>
    </source>
</evidence>
<comment type="caution">
    <text evidence="2">The sequence shown here is derived from an EMBL/GenBank/DDBJ whole genome shotgun (WGS) entry which is preliminary data.</text>
</comment>
<keyword evidence="1" id="KW-0812">Transmembrane</keyword>
<evidence type="ECO:0000313" key="2">
    <source>
        <dbReference type="EMBL" id="KAJ7372474.1"/>
    </source>
</evidence>
<dbReference type="AlphaFoldDB" id="A0A9W9Z3D8"/>
<feature type="transmembrane region" description="Helical" evidence="1">
    <location>
        <begin position="392"/>
        <end position="416"/>
    </location>
</feature>
<name>A0A9W9Z3D8_9CNID</name>
<evidence type="ECO:0000256" key="1">
    <source>
        <dbReference type="SAM" id="Phobius"/>
    </source>
</evidence>
<dbReference type="Proteomes" id="UP001163046">
    <property type="component" value="Unassembled WGS sequence"/>
</dbReference>
<dbReference type="OrthoDB" id="5987961at2759"/>
<accession>A0A9W9Z3D8</accession>
<feature type="transmembrane region" description="Helical" evidence="1">
    <location>
        <begin position="183"/>
        <end position="202"/>
    </location>
</feature>
<organism evidence="2 3">
    <name type="scientific">Desmophyllum pertusum</name>
    <dbReference type="NCBI Taxonomy" id="174260"/>
    <lineage>
        <taxon>Eukaryota</taxon>
        <taxon>Metazoa</taxon>
        <taxon>Cnidaria</taxon>
        <taxon>Anthozoa</taxon>
        <taxon>Hexacorallia</taxon>
        <taxon>Scleractinia</taxon>
        <taxon>Caryophylliina</taxon>
        <taxon>Caryophylliidae</taxon>
        <taxon>Desmophyllum</taxon>
    </lineage>
</organism>
<feature type="transmembrane region" description="Helical" evidence="1">
    <location>
        <begin position="578"/>
        <end position="597"/>
    </location>
</feature>
<sequence>MDFAPLCDPMLVEIMEGGRVNIDNSSSILCPVGSKLWLDNYSHEIVTTSRKFVNRSCALDIKVYSIYCERCPVGFYSLQRGQANGTRVREDFKCLPCPFGGNCSGNIVNLDHFWGSVVKQTPPTLQFYGCPLDYCETPKDSESSVYNGCHGHRAGVLCGACADGYSETLFSTVCMRDEDCNDVWIWPAVIIYSLVVAIFFVTKPPIVPFLVEHILWFRKPTSEDEKSNEKSSQDTQKDNGNITSGDSGYLDVIFYFYQVIGLLVTSTTGQTVQAHFLVPFLTGIFNFRPHTSSNGFGCPFPGITVVTKELFATSEVFSVVFCVFLIYGFRQIWAKVRNSHHPSLAPHLSAATKVILLGYGSLATSAFKLLTIQRVLPGDEFHLFFDGNIVLVTWWQCILLGCVIVYVIPFVGLLYWGASWLNEKRITAREFLIACVVPLPFLLYWAIWRDKRVCRYRERLQQTEERFAMMEVLYGPFRPPDAEHKGTLYWESVLIARRLILIILFAFINMASLRLLLSTVVCVLIAVHHMLWNPYKNNTVNRLETVSLVVIIIFGLFNTVHATFITAGVRFWGPIKSYVDALGWIQLCLLLMLPLALNHRRHFCRVVSSCPRRVRSWSISQKTLLPS</sequence>
<feature type="transmembrane region" description="Helical" evidence="1">
    <location>
        <begin position="310"/>
        <end position="329"/>
    </location>
</feature>
<feature type="transmembrane region" description="Helical" evidence="1">
    <location>
        <begin position="548"/>
        <end position="572"/>
    </location>
</feature>